<reference evidence="2 3" key="1">
    <citation type="journal article" date="2023" name="Plants (Basel)">
        <title>Bridging the Gap: Combining Genomics and Transcriptomics Approaches to Understand Stylosanthes scabra, an Orphan Legume from the Brazilian Caatinga.</title>
        <authorList>
            <person name="Ferreira-Neto J.R.C."/>
            <person name="da Silva M.D."/>
            <person name="Binneck E."/>
            <person name="de Melo N.F."/>
            <person name="da Silva R.H."/>
            <person name="de Melo A.L.T.M."/>
            <person name="Pandolfi V."/>
            <person name="Bustamante F.O."/>
            <person name="Brasileiro-Vidal A.C."/>
            <person name="Benko-Iseppon A.M."/>
        </authorList>
    </citation>
    <scope>NUCLEOTIDE SEQUENCE [LARGE SCALE GENOMIC DNA]</scope>
    <source>
        <tissue evidence="2">Leaves</tissue>
    </source>
</reference>
<organism evidence="2 3">
    <name type="scientific">Stylosanthes scabra</name>
    <dbReference type="NCBI Taxonomy" id="79078"/>
    <lineage>
        <taxon>Eukaryota</taxon>
        <taxon>Viridiplantae</taxon>
        <taxon>Streptophyta</taxon>
        <taxon>Embryophyta</taxon>
        <taxon>Tracheophyta</taxon>
        <taxon>Spermatophyta</taxon>
        <taxon>Magnoliopsida</taxon>
        <taxon>eudicotyledons</taxon>
        <taxon>Gunneridae</taxon>
        <taxon>Pentapetalae</taxon>
        <taxon>rosids</taxon>
        <taxon>fabids</taxon>
        <taxon>Fabales</taxon>
        <taxon>Fabaceae</taxon>
        <taxon>Papilionoideae</taxon>
        <taxon>50 kb inversion clade</taxon>
        <taxon>dalbergioids sensu lato</taxon>
        <taxon>Dalbergieae</taxon>
        <taxon>Pterocarpus clade</taxon>
        <taxon>Stylosanthes</taxon>
    </lineage>
</organism>
<protein>
    <submittedName>
        <fullName evidence="2">Uncharacterized protein</fullName>
    </submittedName>
</protein>
<keyword evidence="3" id="KW-1185">Reference proteome</keyword>
<evidence type="ECO:0000313" key="2">
    <source>
        <dbReference type="EMBL" id="MED6120480.1"/>
    </source>
</evidence>
<dbReference type="EMBL" id="JASCZI010030277">
    <property type="protein sequence ID" value="MED6120480.1"/>
    <property type="molecule type" value="Genomic_DNA"/>
</dbReference>
<comment type="caution">
    <text evidence="2">The sequence shown here is derived from an EMBL/GenBank/DDBJ whole genome shotgun (WGS) entry which is preliminary data.</text>
</comment>
<name>A0ABU6R951_9FABA</name>
<sequence>MRLGHLSEKGLNVLVKRNSPPVKGPKCRGRAQGKLRRTREARRMDKKQKKKAQSSIDHAPSRWRRARAPLPNGKVSVGGAPAPPYFVTSKTRTLRARAAAAELTKMKAILGISLFRALAHPLLKPYSTYMGEE</sequence>
<feature type="region of interest" description="Disordered" evidence="1">
    <location>
        <begin position="16"/>
        <end position="83"/>
    </location>
</feature>
<gene>
    <name evidence="2" type="ORF">PIB30_021149</name>
</gene>
<evidence type="ECO:0000313" key="3">
    <source>
        <dbReference type="Proteomes" id="UP001341840"/>
    </source>
</evidence>
<proteinExistence type="predicted"/>
<dbReference type="Proteomes" id="UP001341840">
    <property type="component" value="Unassembled WGS sequence"/>
</dbReference>
<accession>A0ABU6R951</accession>
<feature type="compositionally biased region" description="Basic residues" evidence="1">
    <location>
        <begin position="25"/>
        <end position="52"/>
    </location>
</feature>
<evidence type="ECO:0000256" key="1">
    <source>
        <dbReference type="SAM" id="MobiDB-lite"/>
    </source>
</evidence>